<evidence type="ECO:0000313" key="2">
    <source>
        <dbReference type="Proteomes" id="UP000005467"/>
    </source>
</evidence>
<evidence type="ECO:0008006" key="3">
    <source>
        <dbReference type="Google" id="ProtNLM"/>
    </source>
</evidence>
<dbReference type="CDD" id="cd11586">
    <property type="entry name" value="VbhA_like"/>
    <property type="match status" value="1"/>
</dbReference>
<comment type="caution">
    <text evidence="1">The sequence shown here is derived from an EMBL/GenBank/DDBJ whole genome shotgun (WGS) entry which is preliminary data.</text>
</comment>
<dbReference type="InterPro" id="IPR043038">
    <property type="entry name" value="VbhA_sf"/>
</dbReference>
<accession>E8KET5</accession>
<dbReference type="Proteomes" id="UP000005467">
    <property type="component" value="Unassembled WGS sequence"/>
</dbReference>
<sequence>MTEQERKFRLDAVQAAIDNNLLEGLYLDQQTLNLFNAWIENQISFDEVEKNIYEICGIRSLH</sequence>
<keyword evidence="2" id="KW-1185">Reference proteome</keyword>
<name>E8KET5_9PAST</name>
<dbReference type="AlphaFoldDB" id="E8KET5"/>
<dbReference type="HOGENOM" id="CLU_189857_0_0_6"/>
<dbReference type="InterPro" id="IPR033788">
    <property type="entry name" value="VbhA-like"/>
</dbReference>
<dbReference type="RefSeq" id="WP_005621597.1">
    <property type="nucleotide sequence ID" value="NZ_GL831080.1"/>
</dbReference>
<organism evidence="1 2">
    <name type="scientific">Actinobacillus ureae ATCC 25976</name>
    <dbReference type="NCBI Taxonomy" id="887324"/>
    <lineage>
        <taxon>Bacteria</taxon>
        <taxon>Pseudomonadati</taxon>
        <taxon>Pseudomonadota</taxon>
        <taxon>Gammaproteobacteria</taxon>
        <taxon>Pasteurellales</taxon>
        <taxon>Pasteurellaceae</taxon>
        <taxon>Actinobacillus</taxon>
    </lineage>
</organism>
<reference evidence="1 2" key="1">
    <citation type="submission" date="2011-01" db="EMBL/GenBank/DDBJ databases">
        <authorList>
            <person name="Muzny D."/>
            <person name="Qin X."/>
            <person name="Deng J."/>
            <person name="Jiang H."/>
            <person name="Liu Y."/>
            <person name="Qu J."/>
            <person name="Song X.-Z."/>
            <person name="Zhang L."/>
            <person name="Thornton R."/>
            <person name="Coyle M."/>
            <person name="Francisco L."/>
            <person name="Jackson L."/>
            <person name="Javaid M."/>
            <person name="Korchina V."/>
            <person name="Kovar C."/>
            <person name="Mata R."/>
            <person name="Mathew T."/>
            <person name="Ngo R."/>
            <person name="Nguyen L."/>
            <person name="Nguyen N."/>
            <person name="Okwuonu G."/>
            <person name="Ongeri F."/>
            <person name="Pham C."/>
            <person name="Simmons D."/>
            <person name="Wilczek-Boney K."/>
            <person name="Hale W."/>
            <person name="Jakkamsetti A."/>
            <person name="Pham P."/>
            <person name="Ruth R."/>
            <person name="San Lucas F."/>
            <person name="Warren J."/>
            <person name="Zhang J."/>
            <person name="Zhao Z."/>
            <person name="Zhou C."/>
            <person name="Zhu D."/>
            <person name="Lee S."/>
            <person name="Bess C."/>
            <person name="Blankenburg K."/>
            <person name="Forbes L."/>
            <person name="Fu Q."/>
            <person name="Gubbala S."/>
            <person name="Hirani K."/>
            <person name="Jayaseelan J.C."/>
            <person name="Lara F."/>
            <person name="Munidasa M."/>
            <person name="Palculict T."/>
            <person name="Patil S."/>
            <person name="Pu L.-L."/>
            <person name="Saada N."/>
            <person name="Tang L."/>
            <person name="Weissenberger G."/>
            <person name="Zhu Y."/>
            <person name="Hemphill L."/>
            <person name="Shang Y."/>
            <person name="Youmans B."/>
            <person name="Ayvaz T."/>
            <person name="Ross M."/>
            <person name="Santibanez J."/>
            <person name="Aqrawi P."/>
            <person name="Gross S."/>
            <person name="Joshi V."/>
            <person name="Fowler G."/>
            <person name="Nazareth L."/>
            <person name="Reid J."/>
            <person name="Worley K."/>
            <person name="Petrosino J."/>
            <person name="Highlander S."/>
            <person name="Gibbs R."/>
        </authorList>
    </citation>
    <scope>NUCLEOTIDE SEQUENCE [LARGE SCALE GENOMIC DNA]</scope>
    <source>
        <strain evidence="1 2">ATCC 25976</strain>
    </source>
</reference>
<gene>
    <name evidence="1" type="ORF">HMPREF0027_0352</name>
</gene>
<proteinExistence type="predicted"/>
<dbReference type="Gene3D" id="1.10.8.1050">
    <property type="entry name" value="Antitoxin VbhA-like"/>
    <property type="match status" value="1"/>
</dbReference>
<protein>
    <recommendedName>
        <fullName evidence="3">Antitoxin VbhA domain-containing protein</fullName>
    </recommendedName>
</protein>
<evidence type="ECO:0000313" key="1">
    <source>
        <dbReference type="EMBL" id="EFX92593.1"/>
    </source>
</evidence>
<dbReference type="EMBL" id="AEVG01000026">
    <property type="protein sequence ID" value="EFX92593.1"/>
    <property type="molecule type" value="Genomic_DNA"/>
</dbReference>